<feature type="transmembrane region" description="Helical" evidence="2">
    <location>
        <begin position="7"/>
        <end position="29"/>
    </location>
</feature>
<keyword evidence="2" id="KW-1133">Transmembrane helix</keyword>
<dbReference type="PROSITE" id="PS51201">
    <property type="entry name" value="RCK_N"/>
    <property type="match status" value="1"/>
</dbReference>
<feature type="domain" description="RCK C-terminal" evidence="4">
    <location>
        <begin position="247"/>
        <end position="334"/>
    </location>
</feature>
<keyword evidence="5" id="KW-0407">Ion channel</keyword>
<evidence type="ECO:0000313" key="5">
    <source>
        <dbReference type="EMBL" id="SCZ76333.1"/>
    </source>
</evidence>
<dbReference type="Proteomes" id="UP000199208">
    <property type="component" value="Unassembled WGS sequence"/>
</dbReference>
<dbReference type="PANTHER" id="PTHR43833">
    <property type="entry name" value="POTASSIUM CHANNEL PROTEIN 2-RELATED-RELATED"/>
    <property type="match status" value="1"/>
</dbReference>
<dbReference type="PROSITE" id="PS51202">
    <property type="entry name" value="RCK_C"/>
    <property type="match status" value="1"/>
</dbReference>
<dbReference type="SUPFAM" id="SSF51735">
    <property type="entry name" value="NAD(P)-binding Rossmann-fold domains"/>
    <property type="match status" value="1"/>
</dbReference>
<keyword evidence="2" id="KW-0812">Transmembrane</keyword>
<dbReference type="SUPFAM" id="SSF116726">
    <property type="entry name" value="TrkA C-terminal domain-like"/>
    <property type="match status" value="1"/>
</dbReference>
<gene>
    <name evidence="5" type="ORF">SAMN03080599_00184</name>
</gene>
<keyword evidence="6" id="KW-1185">Reference proteome</keyword>
<dbReference type="Pfam" id="PF07885">
    <property type="entry name" value="Ion_trans_2"/>
    <property type="match status" value="1"/>
</dbReference>
<feature type="domain" description="RCK N-terminal" evidence="3">
    <location>
        <begin position="108"/>
        <end position="225"/>
    </location>
</feature>
<comment type="subcellular location">
    <subcellularLocation>
        <location evidence="1">Cell membrane</location>
        <topology evidence="1">Multi-pass membrane protein</topology>
    </subcellularLocation>
</comment>
<evidence type="ECO:0000256" key="2">
    <source>
        <dbReference type="SAM" id="Phobius"/>
    </source>
</evidence>
<dbReference type="InterPro" id="IPR036291">
    <property type="entry name" value="NAD(P)-bd_dom_sf"/>
</dbReference>
<dbReference type="GO" id="GO:0008324">
    <property type="term" value="F:monoatomic cation transmembrane transporter activity"/>
    <property type="evidence" value="ECO:0007669"/>
    <property type="project" value="InterPro"/>
</dbReference>
<dbReference type="InterPro" id="IPR003148">
    <property type="entry name" value="RCK_N"/>
</dbReference>
<dbReference type="GO" id="GO:0005886">
    <property type="term" value="C:plasma membrane"/>
    <property type="evidence" value="ECO:0007669"/>
    <property type="project" value="UniProtKB-SubCell"/>
</dbReference>
<dbReference type="GO" id="GO:0006813">
    <property type="term" value="P:potassium ion transport"/>
    <property type="evidence" value="ECO:0007669"/>
    <property type="project" value="InterPro"/>
</dbReference>
<dbReference type="InterPro" id="IPR050721">
    <property type="entry name" value="Trk_Ktr_HKT_K-transport"/>
</dbReference>
<dbReference type="OrthoDB" id="9785285at2"/>
<dbReference type="Pfam" id="PF02080">
    <property type="entry name" value="TrkA_C"/>
    <property type="match status" value="1"/>
</dbReference>
<dbReference type="Pfam" id="PF02254">
    <property type="entry name" value="TrkA_N"/>
    <property type="match status" value="1"/>
</dbReference>
<evidence type="ECO:0000313" key="6">
    <source>
        <dbReference type="Proteomes" id="UP000199208"/>
    </source>
</evidence>
<keyword evidence="5" id="KW-0406">Ion transport</keyword>
<dbReference type="EMBL" id="FMWL01000001">
    <property type="protein sequence ID" value="SCZ76333.1"/>
    <property type="molecule type" value="Genomic_DNA"/>
</dbReference>
<keyword evidence="2" id="KW-0472">Membrane</keyword>
<evidence type="ECO:0000256" key="1">
    <source>
        <dbReference type="ARBA" id="ARBA00004651"/>
    </source>
</evidence>
<dbReference type="RefSeq" id="WP_092589006.1">
    <property type="nucleotide sequence ID" value="NZ_FMWL01000001.1"/>
</dbReference>
<dbReference type="Gene3D" id="3.30.70.1450">
    <property type="entry name" value="Regulator of K+ conductance, C-terminal domain"/>
    <property type="match status" value="1"/>
</dbReference>
<dbReference type="Gene3D" id="3.40.50.720">
    <property type="entry name" value="NAD(P)-binding Rossmann-like Domain"/>
    <property type="match status" value="1"/>
</dbReference>
<evidence type="ECO:0000259" key="3">
    <source>
        <dbReference type="PROSITE" id="PS51201"/>
    </source>
</evidence>
<dbReference type="InterPro" id="IPR013099">
    <property type="entry name" value="K_chnl_dom"/>
</dbReference>
<protein>
    <submittedName>
        <fullName evidence="5">Voltage-gated potassium channel</fullName>
    </submittedName>
</protein>
<evidence type="ECO:0000259" key="4">
    <source>
        <dbReference type="PROSITE" id="PS51202"/>
    </source>
</evidence>
<dbReference type="InterPro" id="IPR006037">
    <property type="entry name" value="RCK_C"/>
</dbReference>
<feature type="transmembrane region" description="Helical" evidence="2">
    <location>
        <begin position="62"/>
        <end position="88"/>
    </location>
</feature>
<dbReference type="Gene3D" id="1.10.287.70">
    <property type="match status" value="1"/>
</dbReference>
<sequence>MHWQFKRIFILISSLLFLLVVGTIGYMTLAEVEAIDALYMTVITLSTVGFKEVVELSHGGKIFTIFLIFGGISFVAYSLTYVAAFVFGGEFTEIMRRRAMEHDIDNLKDHYILCGAGSTGMSVINRFQKSDAKYIAIEINEDRVNTLLEEGVMALLGDATQEDVLEKAGIHRCRGLVTCLANDADNVFTVLTARGMKSDLHIVSRAIDTSSHKKLKRAGANNTLSPNELGGDRMAVMLLRPTVMSFLEITTHMGDIVFDIEEILITENCEFAGKSLRDSGFRSKTGLNVLAVKKAGETTLKPNPDASFVVESDDKLLVLGQLDQIDRLKRMIAIQTKGV</sequence>
<dbReference type="SUPFAM" id="SSF81324">
    <property type="entry name" value="Voltage-gated potassium channels"/>
    <property type="match status" value="1"/>
</dbReference>
<dbReference type="AlphaFoldDB" id="A0A1G5RQE5"/>
<dbReference type="InterPro" id="IPR036721">
    <property type="entry name" value="RCK_C_sf"/>
</dbReference>
<keyword evidence="5" id="KW-0813">Transport</keyword>
<organism evidence="5 6">
    <name type="scientific">Acidaminobacter hydrogenoformans DSM 2784</name>
    <dbReference type="NCBI Taxonomy" id="1120920"/>
    <lineage>
        <taxon>Bacteria</taxon>
        <taxon>Bacillati</taxon>
        <taxon>Bacillota</taxon>
        <taxon>Clostridia</taxon>
        <taxon>Peptostreptococcales</taxon>
        <taxon>Acidaminobacteraceae</taxon>
        <taxon>Acidaminobacter</taxon>
    </lineage>
</organism>
<reference evidence="5 6" key="1">
    <citation type="submission" date="2016-10" db="EMBL/GenBank/DDBJ databases">
        <authorList>
            <person name="de Groot N.N."/>
        </authorList>
    </citation>
    <scope>NUCLEOTIDE SEQUENCE [LARGE SCALE GENOMIC DNA]</scope>
    <source>
        <strain evidence="5 6">DSM 2784</strain>
    </source>
</reference>
<name>A0A1G5RQE5_9FIRM</name>
<dbReference type="STRING" id="1120920.SAMN03080599_00184"/>
<proteinExistence type="predicted"/>
<dbReference type="PANTHER" id="PTHR43833:SF9">
    <property type="entry name" value="POTASSIUM CHANNEL PROTEIN YUGO-RELATED"/>
    <property type="match status" value="1"/>
</dbReference>
<accession>A0A1G5RQE5</accession>